<comment type="caution">
    <text evidence="2">The sequence shown here is derived from an EMBL/GenBank/DDBJ whole genome shotgun (WGS) entry which is preliminary data.</text>
</comment>
<dbReference type="PROSITE" id="PS00488">
    <property type="entry name" value="PAL_HISTIDASE"/>
    <property type="match status" value="1"/>
</dbReference>
<dbReference type="RefSeq" id="WP_042087509.1">
    <property type="nucleotide sequence ID" value="NZ_BKCN01000007.1"/>
</dbReference>
<evidence type="ECO:0000313" key="3">
    <source>
        <dbReference type="Proteomes" id="UP000324996"/>
    </source>
</evidence>
<organism evidence="2 3">
    <name type="scientific">Iodidimonas nitroreducens</name>
    <dbReference type="NCBI Taxonomy" id="1236968"/>
    <lineage>
        <taxon>Bacteria</taxon>
        <taxon>Pseudomonadati</taxon>
        <taxon>Pseudomonadota</taxon>
        <taxon>Alphaproteobacteria</taxon>
        <taxon>Iodidimonadales</taxon>
        <taxon>Iodidimonadaceae</taxon>
        <taxon>Iodidimonas</taxon>
    </lineage>
</organism>
<dbReference type="Pfam" id="PF00221">
    <property type="entry name" value="Lyase_aromatic"/>
    <property type="match status" value="1"/>
</dbReference>
<reference evidence="2 3" key="1">
    <citation type="submission" date="2019-09" db="EMBL/GenBank/DDBJ databases">
        <title>NBRP : Genome information of microbial organism related human and environment.</title>
        <authorList>
            <person name="Hattori M."/>
            <person name="Oshima K."/>
            <person name="Inaba H."/>
            <person name="Suda W."/>
            <person name="Sakamoto M."/>
            <person name="Iino T."/>
            <person name="Kitahara M."/>
            <person name="Oshida Y."/>
            <person name="Iida T."/>
            <person name="Kudo T."/>
            <person name="Itoh T."/>
            <person name="Ohkuma M."/>
        </authorList>
    </citation>
    <scope>NUCLEOTIDE SEQUENCE [LARGE SCALE GENOMIC DNA]</scope>
    <source>
        <strain evidence="2 3">Q-1</strain>
    </source>
</reference>
<evidence type="ECO:0000313" key="2">
    <source>
        <dbReference type="EMBL" id="GER04037.1"/>
    </source>
</evidence>
<dbReference type="GO" id="GO:0016841">
    <property type="term" value="F:ammonia-lyase activity"/>
    <property type="evidence" value="ECO:0007669"/>
    <property type="project" value="InterPro"/>
</dbReference>
<sequence length="527" mass="55167">MMARVIDLGGTPNPADIEAIAHGAKAIVSDAARLRIKRASALLDDLIAQRRRVYGVTTGFGPLAQHYIAPDQTALLQRQLIYHLASGVGQPLPPVQVRAIMAARIASLAQGGSGVSGTVIDLMLGCLDHGIIPCIPEMGTVGASGDLTPLAHMALCLMGEGEVLLDGQKRPAGEALAKAGLVPLDPGRKDGLALVNGTSAMTGIAALNDGGAARAFDQALLIAALIADVSKARMEAYDDALSRARPHPGQAKTAARLRHILHDSQRVMAPEWPNPVLKAGIEAAGDGVLAAQTCPQDAYSLRCLPQELGAAFDLLQFHHDVVTRELAAVSDNPLIDVAAGHAVHGGNFYGQHVAYVSDCLMLPLIKLAVHGERLINRLTDPVRNGGLPAFLSAGTVGMSSGLMGAQVTATALVAEMRGLATPMSIQSIATNADNQDVVTMGTIAARKAARLLDILWRLLAIEAITASHAMALYRARGEDGFASATRAFGERILDICPPLSQDRPLGAEIERVAALLSLPHLPDDGFR</sequence>
<dbReference type="Gene3D" id="1.10.275.10">
    <property type="entry name" value="Fumarase/aspartase (N-terminal domain)"/>
    <property type="match status" value="1"/>
</dbReference>
<gene>
    <name evidence="2" type="primary">hutH_1</name>
    <name evidence="2" type="ORF">JCM17846_17190</name>
</gene>
<proteinExistence type="predicted"/>
<dbReference type="CDD" id="cd00332">
    <property type="entry name" value="PAL-HAL"/>
    <property type="match status" value="1"/>
</dbReference>
<protein>
    <submittedName>
        <fullName evidence="2">Tyrosine ammonia-lyase</fullName>
    </submittedName>
</protein>
<dbReference type="Proteomes" id="UP000324996">
    <property type="component" value="Unassembled WGS sequence"/>
</dbReference>
<name>A0A5A7N7U4_9PROT</name>
<keyword evidence="3" id="KW-1185">Reference proteome</keyword>
<accession>A0A5A7N7U4</accession>
<dbReference type="InterPro" id="IPR001106">
    <property type="entry name" value="Aromatic_Lyase"/>
</dbReference>
<keyword evidence="1 2" id="KW-0456">Lyase</keyword>
<evidence type="ECO:0000256" key="1">
    <source>
        <dbReference type="ARBA" id="ARBA00023239"/>
    </source>
</evidence>
<dbReference type="SUPFAM" id="SSF48557">
    <property type="entry name" value="L-aspartase-like"/>
    <property type="match status" value="1"/>
</dbReference>
<dbReference type="AlphaFoldDB" id="A0A5A7N7U4"/>
<dbReference type="InterPro" id="IPR022313">
    <property type="entry name" value="Phe/His_NH3-lyase_AS"/>
</dbReference>
<dbReference type="Gene3D" id="1.20.200.10">
    <property type="entry name" value="Fumarase/aspartase (Central domain)"/>
    <property type="match status" value="1"/>
</dbReference>
<dbReference type="InterPro" id="IPR024083">
    <property type="entry name" value="Fumarase/histidase_N"/>
</dbReference>
<dbReference type="FunFam" id="1.10.275.10:FF:000005">
    <property type="entry name" value="Histidine ammonia-lyase"/>
    <property type="match status" value="1"/>
</dbReference>
<dbReference type="InterPro" id="IPR008948">
    <property type="entry name" value="L-Aspartase-like"/>
</dbReference>
<dbReference type="EMBL" id="BKCN01000007">
    <property type="protein sequence ID" value="GER04037.1"/>
    <property type="molecule type" value="Genomic_DNA"/>
</dbReference>
<dbReference type="PANTHER" id="PTHR10362">
    <property type="entry name" value="HISTIDINE AMMONIA-LYASE"/>
    <property type="match status" value="1"/>
</dbReference>